<name>A0A852Z3A9_9ACTN</name>
<dbReference type="AlphaFoldDB" id="A0A852Z3A9"/>
<proteinExistence type="predicted"/>
<accession>A0A852Z3A9</accession>
<dbReference type="Proteomes" id="UP000548304">
    <property type="component" value="Unassembled WGS sequence"/>
</dbReference>
<sequence length="92" mass="10566">MGTENNGMHIDEITERCRWARDHNQEHPSGEWSIDEQLAVALVLRDRNHLETVGYTFEQATDRVCQAAGLNALEFTGWLNDIRKALENDQRG</sequence>
<organism evidence="1 2">
    <name type="scientific">Actinopolyspora biskrensis</name>
    <dbReference type="NCBI Taxonomy" id="1470178"/>
    <lineage>
        <taxon>Bacteria</taxon>
        <taxon>Bacillati</taxon>
        <taxon>Actinomycetota</taxon>
        <taxon>Actinomycetes</taxon>
        <taxon>Actinopolysporales</taxon>
        <taxon>Actinopolysporaceae</taxon>
        <taxon>Actinopolyspora</taxon>
    </lineage>
</organism>
<evidence type="ECO:0000313" key="2">
    <source>
        <dbReference type="Proteomes" id="UP000548304"/>
    </source>
</evidence>
<protein>
    <submittedName>
        <fullName evidence="1">Uncharacterized protein</fullName>
    </submittedName>
</protein>
<reference evidence="1 2" key="1">
    <citation type="submission" date="2020-07" db="EMBL/GenBank/DDBJ databases">
        <title>Genomic Encyclopedia of Type Strains, Phase III (KMG-III): the genomes of soil and plant-associated and newly described type strains.</title>
        <authorList>
            <person name="Whitman W."/>
        </authorList>
    </citation>
    <scope>NUCLEOTIDE SEQUENCE [LARGE SCALE GENOMIC DNA]</scope>
    <source>
        <strain evidence="1 2">CECT 8576</strain>
    </source>
</reference>
<evidence type="ECO:0000313" key="1">
    <source>
        <dbReference type="EMBL" id="NYH80640.1"/>
    </source>
</evidence>
<gene>
    <name evidence="1" type="ORF">FHR84_004006</name>
</gene>
<dbReference type="EMBL" id="JACBYW010000008">
    <property type="protein sequence ID" value="NYH80640.1"/>
    <property type="molecule type" value="Genomic_DNA"/>
</dbReference>
<comment type="caution">
    <text evidence="1">The sequence shown here is derived from an EMBL/GenBank/DDBJ whole genome shotgun (WGS) entry which is preliminary data.</text>
</comment>
<dbReference type="RefSeq" id="WP_179536973.1">
    <property type="nucleotide sequence ID" value="NZ_JACBYW010000008.1"/>
</dbReference>
<keyword evidence="2" id="KW-1185">Reference proteome</keyword>